<evidence type="ECO:0000256" key="2">
    <source>
        <dbReference type="ARBA" id="ARBA00023128"/>
    </source>
</evidence>
<dbReference type="AlphaFoldDB" id="A0AAE1IHP5"/>
<evidence type="ECO:0000259" key="4">
    <source>
        <dbReference type="Pfam" id="PF07727"/>
    </source>
</evidence>
<dbReference type="SUPFAM" id="SSF56672">
    <property type="entry name" value="DNA/RNA polymerases"/>
    <property type="match status" value="1"/>
</dbReference>
<protein>
    <recommendedName>
        <fullName evidence="4">Reverse transcriptase Ty1/copia-type domain-containing protein</fullName>
    </recommendedName>
</protein>
<dbReference type="InterPro" id="IPR013103">
    <property type="entry name" value="RVT_2"/>
</dbReference>
<dbReference type="PANTHER" id="PTHR11439">
    <property type="entry name" value="GAG-POL-RELATED RETROTRANSPOSON"/>
    <property type="match status" value="1"/>
</dbReference>
<evidence type="ECO:0000256" key="1">
    <source>
        <dbReference type="ARBA" id="ARBA00004173"/>
    </source>
</evidence>
<comment type="subcellular location">
    <subcellularLocation>
        <location evidence="1">Mitochondrion</location>
    </subcellularLocation>
</comment>
<dbReference type="Pfam" id="PF07727">
    <property type="entry name" value="RVT_2"/>
    <property type="match status" value="1"/>
</dbReference>
<dbReference type="PANTHER" id="PTHR11439:SF515">
    <property type="entry name" value="GAG-POL POLYPROTEIN"/>
    <property type="match status" value="1"/>
</dbReference>
<evidence type="ECO:0000313" key="6">
    <source>
        <dbReference type="Proteomes" id="UP001273209"/>
    </source>
</evidence>
<feature type="compositionally biased region" description="Low complexity" evidence="3">
    <location>
        <begin position="686"/>
        <end position="704"/>
    </location>
</feature>
<dbReference type="GeneID" id="87916936"/>
<feature type="compositionally biased region" description="Polar residues" evidence="3">
    <location>
        <begin position="716"/>
        <end position="736"/>
    </location>
</feature>
<organism evidence="5 6">
    <name type="scientific">Trichoderma aggressivum f. europaeum</name>
    <dbReference type="NCBI Taxonomy" id="173218"/>
    <lineage>
        <taxon>Eukaryota</taxon>
        <taxon>Fungi</taxon>
        <taxon>Dikarya</taxon>
        <taxon>Ascomycota</taxon>
        <taxon>Pezizomycotina</taxon>
        <taxon>Sordariomycetes</taxon>
        <taxon>Hypocreomycetidae</taxon>
        <taxon>Hypocreales</taxon>
        <taxon>Hypocreaceae</taxon>
        <taxon>Trichoderma</taxon>
    </lineage>
</organism>
<dbReference type="RefSeq" id="XP_062758426.1">
    <property type="nucleotide sequence ID" value="XM_062897032.1"/>
</dbReference>
<dbReference type="EMBL" id="JAWRVG010000007">
    <property type="protein sequence ID" value="KAK4081277.1"/>
    <property type="molecule type" value="Genomic_DNA"/>
</dbReference>
<name>A0AAE1IHP5_9HYPO</name>
<dbReference type="Pfam" id="PF14223">
    <property type="entry name" value="Retrotran_gag_2"/>
    <property type="match status" value="1"/>
</dbReference>
<dbReference type="InterPro" id="IPR043502">
    <property type="entry name" value="DNA/RNA_pol_sf"/>
</dbReference>
<feature type="region of interest" description="Disordered" evidence="3">
    <location>
        <begin position="271"/>
        <end position="309"/>
    </location>
</feature>
<dbReference type="GO" id="GO:0005739">
    <property type="term" value="C:mitochondrion"/>
    <property type="evidence" value="ECO:0007669"/>
    <property type="project" value="UniProtKB-SubCell"/>
</dbReference>
<evidence type="ECO:0000256" key="3">
    <source>
        <dbReference type="SAM" id="MobiDB-lite"/>
    </source>
</evidence>
<dbReference type="Proteomes" id="UP001273209">
    <property type="component" value="Unassembled WGS sequence"/>
</dbReference>
<feature type="region of interest" description="Disordered" evidence="3">
    <location>
        <begin position="679"/>
        <end position="754"/>
    </location>
</feature>
<keyword evidence="6" id="KW-1185">Reference proteome</keyword>
<gene>
    <name evidence="5" type="ORF">Triagg1_2809</name>
</gene>
<reference evidence="5" key="1">
    <citation type="submission" date="2023-11" db="EMBL/GenBank/DDBJ databases">
        <title>The genome sequences of three competitors of mushroom-forming fungi.</title>
        <authorList>
            <person name="Beijen E."/>
            <person name="Ohm R.A."/>
        </authorList>
    </citation>
    <scope>NUCLEOTIDE SEQUENCE</scope>
    <source>
        <strain evidence="5">CBS 100526</strain>
    </source>
</reference>
<feature type="domain" description="Reverse transcriptase Ty1/copia-type" evidence="4">
    <location>
        <begin position="842"/>
        <end position="996"/>
    </location>
</feature>
<dbReference type="CDD" id="cd09272">
    <property type="entry name" value="RNase_HI_RT_Ty1"/>
    <property type="match status" value="1"/>
</dbReference>
<keyword evidence="2" id="KW-0496">Mitochondrion</keyword>
<comment type="caution">
    <text evidence="5">The sequence shown here is derived from an EMBL/GenBank/DDBJ whole genome shotgun (WGS) entry which is preliminary data.</text>
</comment>
<proteinExistence type="predicted"/>
<feature type="compositionally biased region" description="Acidic residues" evidence="3">
    <location>
        <begin position="299"/>
        <end position="309"/>
    </location>
</feature>
<accession>A0AAE1IHP5</accession>
<evidence type="ECO:0000313" key="5">
    <source>
        <dbReference type="EMBL" id="KAK4081277.1"/>
    </source>
</evidence>
<sequence length="1119" mass="124778">MATAGFSFKLDPSSLPRLNSRGDNYAEWRAAWTIAFRYAELWDVVSDGKAPTVSSPPTDAETALQTKWKKDDNKAMVMLMSAVHEDIVMLVTTASTASQAWTALADRYDRDTAHSTIQQFRRLTSMRFDENEDLVQHLDAFHQTWVNMERRCRTSEHELAKNLLAVFSSQSIKGLFFLSTLPESMDNVVDNLSTRGVNKFVDIEPKMFDIAYRRQQPMDEKALYTKTAGKRTNPRSATNNDECTWCRKHNLAFVGHVYTNCHKLADFKKQKDKNKNKTNVPNKSKKGKHNACQATTSDSGDDDDETSDTDEVQAFVATYAASSPSHTASVVPETRSTTLGTRSATLESQHIVDLTDDDAIHAFAVNVTPNLFLSLQRLHGSLIPVPPDTCQAIRRVSLTYDRAKELYPSLAAPNCQSKGLDPRYLTNTRLFSWSHVRHRFRLTGHADNITVYTNGGKCAMWAKFHDGGFKIQAEDDIHTADDFGYIIYQPDETHTDNAAFPITKTSIVLLVMSRMSRNTAQRLYADGNTVPTKPPDWHCYDCEMAKSTSRKLTTLAVLDGHERAQWPFDVIHTDLSGKFNCYLHIPRKARQPGTKLHDRAERAFLVGFESPSVMRLYVPTRRAITTATLSNVRFLSAANKVHWDLEDVQPPGEPAVSLQPGNKRSTSAEIPMIQLPHMQSTTRTNTPAAQQTGQTTPTTPTTPGMNRSPWSPPSRVINTVRQSTPLLTSQASSTNTPSPPATRRGPRYGKTYTAKPAAEDNDCVIAFAMIAVDDDIPTTLTQALRSSELTHWQRAADAELSALTTKGVWVETPLPKGQPIMTPLRLPATTPFGLLSDLALRAETAYLYSNLSHEVYMSVPDGYKCQTDKPIALRLAKALYGLKQSGRKWFGTLKRTIKNMKMVSLPSNPCVFQRHDLIVAVYVDDIVITGTDEQVVSFKTLLSTRYKCKDLGPCRYLLGLEVTQTSQQITISQSGYVKRILQRFGMANSKGRDTPLDTGTLYPRSSGDDERADVVEYQQLSGLINFLVTAERALVYRRLHDDGMTPTNKSALSVHLEVYADASYNSDPDTAKSVRAYVVQLNGSTIAWSAKKQKTVARSTCEAECMACSDAASQLLWIR</sequence>